<dbReference type="EMBL" id="VJMI01015671">
    <property type="protein sequence ID" value="KAF0725089.1"/>
    <property type="molecule type" value="Genomic_DNA"/>
</dbReference>
<reference evidence="2 3" key="1">
    <citation type="submission" date="2019-06" db="EMBL/GenBank/DDBJ databases">
        <title>Genomics analysis of Aphanomyces spp. identifies a new class of oomycete effector associated with host adaptation.</title>
        <authorList>
            <person name="Gaulin E."/>
        </authorList>
    </citation>
    <scope>NUCLEOTIDE SEQUENCE [LARGE SCALE GENOMIC DNA]</scope>
    <source>
        <strain evidence="2 3">E</strain>
    </source>
</reference>
<comment type="caution">
    <text evidence="2">The sequence shown here is derived from an EMBL/GenBank/DDBJ whole genome shotgun (WGS) entry which is preliminary data.</text>
</comment>
<gene>
    <name evidence="2" type="ORF">AaE_009734</name>
</gene>
<evidence type="ECO:0000313" key="2">
    <source>
        <dbReference type="EMBL" id="KAF0725089.1"/>
    </source>
</evidence>
<feature type="region of interest" description="Disordered" evidence="1">
    <location>
        <begin position="1"/>
        <end position="20"/>
    </location>
</feature>
<name>A0A6A5A487_APHAT</name>
<accession>A0A6A5A487</accession>
<evidence type="ECO:0000256" key="1">
    <source>
        <dbReference type="SAM" id="MobiDB-lite"/>
    </source>
</evidence>
<sequence length="105" mass="11657">MNRRNAAKNAGHHGQGRPRCVKQVHTAEAYDVSSRTLRKHLAKADPGVIEIQTSFKEDVTVSGKFITEYELLQAQSAAKPKQKKKATQVAAVEIDNEVNIFEVVE</sequence>
<proteinExistence type="predicted"/>
<evidence type="ECO:0000313" key="3">
    <source>
        <dbReference type="Proteomes" id="UP000469452"/>
    </source>
</evidence>
<organism evidence="2 3">
    <name type="scientific">Aphanomyces astaci</name>
    <name type="common">Crayfish plague agent</name>
    <dbReference type="NCBI Taxonomy" id="112090"/>
    <lineage>
        <taxon>Eukaryota</taxon>
        <taxon>Sar</taxon>
        <taxon>Stramenopiles</taxon>
        <taxon>Oomycota</taxon>
        <taxon>Saprolegniomycetes</taxon>
        <taxon>Saprolegniales</taxon>
        <taxon>Verrucalvaceae</taxon>
        <taxon>Aphanomyces</taxon>
    </lineage>
</organism>
<dbReference type="AlphaFoldDB" id="A0A6A5A487"/>
<dbReference type="Proteomes" id="UP000469452">
    <property type="component" value="Unassembled WGS sequence"/>
</dbReference>
<protein>
    <submittedName>
        <fullName evidence="2">Uncharacterized protein</fullName>
    </submittedName>
</protein>